<keyword evidence="1" id="KW-0413">Isomerase</keyword>
<dbReference type="GO" id="GO:0003978">
    <property type="term" value="F:UDP-glucose 4-epimerase activity"/>
    <property type="evidence" value="ECO:0007669"/>
    <property type="project" value="UniProtKB-EC"/>
</dbReference>
<keyword evidence="2" id="KW-1185">Reference proteome</keyword>
<proteinExistence type="predicted"/>
<dbReference type="EC" id="5.1.3.2" evidence="1"/>
<dbReference type="KEGG" id="pvac:HC248_01070"/>
<evidence type="ECO:0000313" key="2">
    <source>
        <dbReference type="Proteomes" id="UP000502041"/>
    </source>
</evidence>
<protein>
    <submittedName>
        <fullName evidence="1">UDP-glucose 4-epimerase</fullName>
        <ecNumber evidence="1">5.1.3.2</ecNumber>
    </submittedName>
</protein>
<accession>A0A6H2H7P3</accession>
<organism evidence="1 2">
    <name type="scientific">Polaromonas vacuolata</name>
    <dbReference type="NCBI Taxonomy" id="37448"/>
    <lineage>
        <taxon>Bacteria</taxon>
        <taxon>Pseudomonadati</taxon>
        <taxon>Pseudomonadota</taxon>
        <taxon>Betaproteobacteria</taxon>
        <taxon>Burkholderiales</taxon>
        <taxon>Comamonadaceae</taxon>
        <taxon>Polaromonas</taxon>
    </lineage>
</organism>
<reference evidence="1 2" key="1">
    <citation type="submission" date="2020-04" db="EMBL/GenBank/DDBJ databases">
        <title>Complete genome of a Psychrophilic, Marine, Gas Vacuolate Bacterium Polaromonas vacuolata KCTC 22033T.</title>
        <authorList>
            <person name="Hwang K."/>
            <person name="Kim K.M."/>
        </authorList>
    </citation>
    <scope>NUCLEOTIDE SEQUENCE [LARGE SCALE GENOMIC DNA]</scope>
    <source>
        <strain evidence="1 2">KCTC 22033</strain>
    </source>
</reference>
<sequence length="63" mass="6775">MNILLTDGAGYIGSHTCVALIQAGFTPVIVDDFSNSDPAVLLRLKKSPGKLLFVSRVMLQTQL</sequence>
<name>A0A6H2H7P3_9BURK</name>
<dbReference type="EMBL" id="CP051461">
    <property type="protein sequence ID" value="QJC55787.1"/>
    <property type="molecule type" value="Genomic_DNA"/>
</dbReference>
<dbReference type="Gene3D" id="3.40.50.720">
    <property type="entry name" value="NAD(P)-binding Rossmann-like Domain"/>
    <property type="match status" value="1"/>
</dbReference>
<dbReference type="SUPFAM" id="SSF51735">
    <property type="entry name" value="NAD(P)-binding Rossmann-fold domains"/>
    <property type="match status" value="1"/>
</dbReference>
<dbReference type="Proteomes" id="UP000502041">
    <property type="component" value="Chromosome"/>
</dbReference>
<dbReference type="AlphaFoldDB" id="A0A6H2H7P3"/>
<evidence type="ECO:0000313" key="1">
    <source>
        <dbReference type="EMBL" id="QJC55787.1"/>
    </source>
</evidence>
<dbReference type="InterPro" id="IPR036291">
    <property type="entry name" value="NAD(P)-bd_dom_sf"/>
</dbReference>
<gene>
    <name evidence="1" type="primary">galE</name>
    <name evidence="1" type="ORF">HC248_01070</name>
</gene>